<proteinExistence type="predicted"/>
<dbReference type="AlphaFoldDB" id="A0A830HZJ9"/>
<dbReference type="EMBL" id="BNJQ01000039">
    <property type="protein sequence ID" value="GHP12193.1"/>
    <property type="molecule type" value="Genomic_DNA"/>
</dbReference>
<dbReference type="InterPro" id="IPR022552">
    <property type="entry name" value="UPF_Ycf55"/>
</dbReference>
<dbReference type="PANTHER" id="PTHR36807:SF2">
    <property type="entry name" value="PHOSPHOGLYCOLATE PHOSPHATASE"/>
    <property type="match status" value="1"/>
</dbReference>
<dbReference type="PANTHER" id="PTHR36807">
    <property type="entry name" value="PHOSPHOGLYCOLATE PHOSPHATASE"/>
    <property type="match status" value="1"/>
</dbReference>
<name>A0A830HZJ9_9CHLO</name>
<evidence type="ECO:0000313" key="2">
    <source>
        <dbReference type="Proteomes" id="UP000660262"/>
    </source>
</evidence>
<evidence type="ECO:0000313" key="1">
    <source>
        <dbReference type="EMBL" id="GHP12193.1"/>
    </source>
</evidence>
<sequence length="188" mass="20492">MAMSKDPNAALADESTRSLLEDMAVRVADAAADEFIGNVLMATPSSGAAVAPPPATSLLRDDLHSTRAIERFRNTRLMRLWWRENVEEVHDILEDRYVLWSIAPPPTSANADAPPPLVMPRVLRGSRSVERASLRGARLAVSLLLEMSDVAVPLARRALSRLARLASFVLERGVGAAAGRVWRGFRSA</sequence>
<keyword evidence="2" id="KW-1185">Reference proteome</keyword>
<dbReference type="Proteomes" id="UP000660262">
    <property type="component" value="Unassembled WGS sequence"/>
</dbReference>
<dbReference type="Pfam" id="PF12452">
    <property type="entry name" value="DUF3685"/>
    <property type="match status" value="1"/>
</dbReference>
<comment type="caution">
    <text evidence="1">The sequence shown here is derived from an EMBL/GenBank/DDBJ whole genome shotgun (WGS) entry which is preliminary data.</text>
</comment>
<accession>A0A830HZJ9</accession>
<organism evidence="1 2">
    <name type="scientific">Pycnococcus provasolii</name>
    <dbReference type="NCBI Taxonomy" id="41880"/>
    <lineage>
        <taxon>Eukaryota</taxon>
        <taxon>Viridiplantae</taxon>
        <taxon>Chlorophyta</taxon>
        <taxon>Pseudoscourfieldiophyceae</taxon>
        <taxon>Pseudoscourfieldiales</taxon>
        <taxon>Pycnococcaceae</taxon>
        <taxon>Pycnococcus</taxon>
    </lineage>
</organism>
<reference evidence="1" key="1">
    <citation type="submission" date="2020-10" db="EMBL/GenBank/DDBJ databases">
        <title>Unveiling of a novel bifunctional photoreceptor, Dualchrome1, isolated from a cosmopolitan green alga.</title>
        <authorList>
            <person name="Suzuki S."/>
            <person name="Kawachi M."/>
        </authorList>
    </citation>
    <scope>NUCLEOTIDE SEQUENCE</scope>
    <source>
        <strain evidence="1">NIES 2893</strain>
    </source>
</reference>
<dbReference type="OrthoDB" id="2020436at2759"/>
<gene>
    <name evidence="1" type="ORF">PPROV_001092100</name>
</gene>
<protein>
    <submittedName>
        <fullName evidence="1">Uncharacterized protein</fullName>
    </submittedName>
</protein>